<organism evidence="3 4">
    <name type="scientific">Oedothorax gibbosus</name>
    <dbReference type="NCBI Taxonomy" id="931172"/>
    <lineage>
        <taxon>Eukaryota</taxon>
        <taxon>Metazoa</taxon>
        <taxon>Ecdysozoa</taxon>
        <taxon>Arthropoda</taxon>
        <taxon>Chelicerata</taxon>
        <taxon>Arachnida</taxon>
        <taxon>Araneae</taxon>
        <taxon>Araneomorphae</taxon>
        <taxon>Entelegynae</taxon>
        <taxon>Araneoidea</taxon>
        <taxon>Linyphiidae</taxon>
        <taxon>Erigoninae</taxon>
        <taxon>Oedothorax</taxon>
    </lineage>
</organism>
<dbReference type="EMBL" id="JAFNEN010000822">
    <property type="protein sequence ID" value="KAG8177072.1"/>
    <property type="molecule type" value="Genomic_DNA"/>
</dbReference>
<accession>A0AAV6TY60</accession>
<evidence type="ECO:0000256" key="1">
    <source>
        <dbReference type="SAM" id="MobiDB-lite"/>
    </source>
</evidence>
<comment type="caution">
    <text evidence="3">The sequence shown here is derived from an EMBL/GenBank/DDBJ whole genome shotgun (WGS) entry which is preliminary data.</text>
</comment>
<gene>
    <name evidence="3" type="ORF">JTE90_015724</name>
</gene>
<proteinExistence type="predicted"/>
<dbReference type="AlphaFoldDB" id="A0AAV6TY60"/>
<dbReference type="InterPro" id="IPR000477">
    <property type="entry name" value="RT_dom"/>
</dbReference>
<dbReference type="PANTHER" id="PTHR47027:SF20">
    <property type="entry name" value="REVERSE TRANSCRIPTASE-LIKE PROTEIN WITH RNA-DIRECTED DNA POLYMERASE DOMAIN"/>
    <property type="match status" value="1"/>
</dbReference>
<sequence>MDSALAYSDLNPDEALKLTEQFLLLSVPTNPKTKKGGPKKAKEDKALSSRKQRREDYKKMQKLYAKNRSDCYNYIFQKTPFSENLGHEDMFAFLENLLKATVAVTPDPTALPQPQVKVDNMEAPTKLSFKGKESKTIHPARGVRHGDPFSPLIFLLVFDNILRAIPEIEGMGRDENRINHLAYADGLVLLAEDKTSLQRIFDAVVPVMGGTGLEINIEKSLTLRWLKVGKDKRRIFDNRPVVTVRGRFLRQVEVEFV</sequence>
<evidence type="ECO:0000313" key="3">
    <source>
        <dbReference type="EMBL" id="KAG8177072.1"/>
    </source>
</evidence>
<dbReference type="PANTHER" id="PTHR47027">
    <property type="entry name" value="REVERSE TRANSCRIPTASE DOMAIN-CONTAINING PROTEIN"/>
    <property type="match status" value="1"/>
</dbReference>
<dbReference type="PROSITE" id="PS50878">
    <property type="entry name" value="RT_POL"/>
    <property type="match status" value="1"/>
</dbReference>
<keyword evidence="4" id="KW-1185">Reference proteome</keyword>
<dbReference type="Proteomes" id="UP000827092">
    <property type="component" value="Unassembled WGS sequence"/>
</dbReference>
<dbReference type="Pfam" id="PF00078">
    <property type="entry name" value="RVT_1"/>
    <property type="match status" value="1"/>
</dbReference>
<protein>
    <recommendedName>
        <fullName evidence="2">Reverse transcriptase domain-containing protein</fullName>
    </recommendedName>
</protein>
<feature type="compositionally biased region" description="Basic and acidic residues" evidence="1">
    <location>
        <begin position="40"/>
        <end position="57"/>
    </location>
</feature>
<reference evidence="3 4" key="1">
    <citation type="journal article" date="2022" name="Nat. Ecol. Evol.">
        <title>A masculinizing supergene underlies an exaggerated male reproductive morph in a spider.</title>
        <authorList>
            <person name="Hendrickx F."/>
            <person name="De Corte Z."/>
            <person name="Sonet G."/>
            <person name="Van Belleghem S.M."/>
            <person name="Kostlbacher S."/>
            <person name="Vangestel C."/>
        </authorList>
    </citation>
    <scope>NUCLEOTIDE SEQUENCE [LARGE SCALE GENOMIC DNA]</scope>
    <source>
        <strain evidence="3">W744_W776</strain>
    </source>
</reference>
<feature type="region of interest" description="Disordered" evidence="1">
    <location>
        <begin position="27"/>
        <end position="57"/>
    </location>
</feature>
<feature type="domain" description="Reverse transcriptase" evidence="2">
    <location>
        <begin position="1"/>
        <end position="249"/>
    </location>
</feature>
<name>A0AAV6TY60_9ARAC</name>
<evidence type="ECO:0000259" key="2">
    <source>
        <dbReference type="PROSITE" id="PS50878"/>
    </source>
</evidence>
<evidence type="ECO:0000313" key="4">
    <source>
        <dbReference type="Proteomes" id="UP000827092"/>
    </source>
</evidence>